<evidence type="ECO:0000256" key="3">
    <source>
        <dbReference type="ARBA" id="ARBA00022553"/>
    </source>
</evidence>
<feature type="compositionally biased region" description="Low complexity" evidence="11">
    <location>
        <begin position="725"/>
        <end position="764"/>
    </location>
</feature>
<keyword evidence="3" id="KW-0597">Phosphoprotein</keyword>
<feature type="region of interest" description="Disordered" evidence="11">
    <location>
        <begin position="886"/>
        <end position="907"/>
    </location>
</feature>
<comment type="catalytic activity">
    <reaction evidence="8">
        <text>L-threonyl-[protein] + ATP = O-phospho-L-threonyl-[protein] + ADP + H(+)</text>
        <dbReference type="Rhea" id="RHEA:46608"/>
        <dbReference type="Rhea" id="RHEA-COMP:11060"/>
        <dbReference type="Rhea" id="RHEA-COMP:11605"/>
        <dbReference type="ChEBI" id="CHEBI:15378"/>
        <dbReference type="ChEBI" id="CHEBI:30013"/>
        <dbReference type="ChEBI" id="CHEBI:30616"/>
        <dbReference type="ChEBI" id="CHEBI:61977"/>
        <dbReference type="ChEBI" id="CHEBI:456216"/>
        <dbReference type="EC" id="2.7.11.1"/>
    </reaction>
</comment>
<reference evidence="13 14" key="1">
    <citation type="journal article" date="2016" name="Genome Biol. Evol.">
        <title>Divergent and convergent evolution of fungal pathogenicity.</title>
        <authorList>
            <person name="Shang Y."/>
            <person name="Xiao G."/>
            <person name="Zheng P."/>
            <person name="Cen K."/>
            <person name="Zhan S."/>
            <person name="Wang C."/>
        </authorList>
    </citation>
    <scope>NUCLEOTIDE SEQUENCE [LARGE SCALE GENOMIC DNA]</scope>
    <source>
        <strain evidence="13 14">ARSEF 7405</strain>
    </source>
</reference>
<feature type="region of interest" description="Disordered" evidence="11">
    <location>
        <begin position="1158"/>
        <end position="1576"/>
    </location>
</feature>
<dbReference type="FunFam" id="1.10.510.10:FF:000397">
    <property type="entry name" value="Serine/threonine-protein kinase KIN4"/>
    <property type="match status" value="1"/>
</dbReference>
<feature type="compositionally biased region" description="Low complexity" evidence="11">
    <location>
        <begin position="1649"/>
        <end position="1663"/>
    </location>
</feature>
<dbReference type="GO" id="GO:0004674">
    <property type="term" value="F:protein serine/threonine kinase activity"/>
    <property type="evidence" value="ECO:0007669"/>
    <property type="project" value="UniProtKB-KW"/>
</dbReference>
<dbReference type="VEuPathDB" id="FungiDB:AAP_02584"/>
<feature type="compositionally biased region" description="Low complexity" evidence="11">
    <location>
        <begin position="986"/>
        <end position="1003"/>
    </location>
</feature>
<evidence type="ECO:0000256" key="1">
    <source>
        <dbReference type="ARBA" id="ARBA00012513"/>
    </source>
</evidence>
<evidence type="ECO:0000256" key="6">
    <source>
        <dbReference type="ARBA" id="ARBA00022777"/>
    </source>
</evidence>
<feature type="compositionally biased region" description="Polar residues" evidence="11">
    <location>
        <begin position="1485"/>
        <end position="1506"/>
    </location>
</feature>
<feature type="region of interest" description="Disordered" evidence="11">
    <location>
        <begin position="835"/>
        <end position="871"/>
    </location>
</feature>
<feature type="compositionally biased region" description="Basic residues" evidence="11">
    <location>
        <begin position="1621"/>
        <end position="1630"/>
    </location>
</feature>
<feature type="region of interest" description="Disordered" evidence="11">
    <location>
        <begin position="1"/>
        <end position="96"/>
    </location>
</feature>
<dbReference type="PANTHER" id="PTHR24346:SF110">
    <property type="entry name" value="NON-SPECIFIC SERINE_THREONINE PROTEIN KINASE"/>
    <property type="match status" value="1"/>
</dbReference>
<feature type="compositionally biased region" description="Gly residues" evidence="11">
    <location>
        <begin position="372"/>
        <end position="382"/>
    </location>
</feature>
<feature type="region of interest" description="Disordered" evidence="11">
    <location>
        <begin position="1594"/>
        <end position="1664"/>
    </location>
</feature>
<dbReference type="GO" id="GO:0035556">
    <property type="term" value="P:intracellular signal transduction"/>
    <property type="evidence" value="ECO:0007669"/>
    <property type="project" value="TreeGrafter"/>
</dbReference>
<feature type="compositionally biased region" description="Basic residues" evidence="11">
    <location>
        <begin position="212"/>
        <end position="228"/>
    </location>
</feature>
<dbReference type="SUPFAM" id="SSF56112">
    <property type="entry name" value="Protein kinase-like (PK-like)"/>
    <property type="match status" value="1"/>
</dbReference>
<feature type="binding site" evidence="10">
    <location>
        <position position="436"/>
    </location>
    <ligand>
        <name>ATP</name>
        <dbReference type="ChEBI" id="CHEBI:30616"/>
    </ligand>
</feature>
<protein>
    <recommendedName>
        <fullName evidence="1">non-specific serine/threonine protein kinase</fullName>
        <ecNumber evidence="1">2.7.11.1</ecNumber>
    </recommendedName>
</protein>
<comment type="catalytic activity">
    <reaction evidence="9">
        <text>L-seryl-[protein] + ATP = O-phospho-L-seryl-[protein] + ADP + H(+)</text>
        <dbReference type="Rhea" id="RHEA:17989"/>
        <dbReference type="Rhea" id="RHEA-COMP:9863"/>
        <dbReference type="Rhea" id="RHEA-COMP:11604"/>
        <dbReference type="ChEBI" id="CHEBI:15378"/>
        <dbReference type="ChEBI" id="CHEBI:29999"/>
        <dbReference type="ChEBI" id="CHEBI:30616"/>
        <dbReference type="ChEBI" id="CHEBI:83421"/>
        <dbReference type="ChEBI" id="CHEBI:456216"/>
        <dbReference type="EC" id="2.7.11.1"/>
    </reaction>
</comment>
<dbReference type="OrthoDB" id="193931at2759"/>
<feature type="compositionally biased region" description="Low complexity" evidence="11">
    <location>
        <begin position="241"/>
        <end position="255"/>
    </location>
</feature>
<dbReference type="Gene3D" id="1.10.510.10">
    <property type="entry name" value="Transferase(Phosphotransferase) domain 1"/>
    <property type="match status" value="1"/>
</dbReference>
<dbReference type="PANTHER" id="PTHR24346">
    <property type="entry name" value="MAP/MICROTUBULE AFFINITY-REGULATING KINASE"/>
    <property type="match status" value="1"/>
</dbReference>
<evidence type="ECO:0000256" key="11">
    <source>
        <dbReference type="SAM" id="MobiDB-lite"/>
    </source>
</evidence>
<sequence>MTTRILPAQLPPTGASSSSSPPPAPTQSTPTSPGFPFPATIPPRTSSSRGQSHPAHAPAHSHPHHSSTYGPSASLDIPRRPRPQSSDPTALHDFTADDSFSGPVSYFDHIPLSTANNNAAAATAAAALPSSSNTNSLSNSLNASASAAANAASATITAAGVSVRSAKQVFTQMLGENGHPAAAGGAASAAAAAAGYDERGQRIQPQTLPSHVRSHSQGHNAHGHHHQHAASVSASHHHPHPYAQHTASAAATAAARHQRPPIENLFSTPHSSHHQQQHQHQQQQSQSQSQQRQTITLPIGKPREDSSSHQQQQQQQQQPSQSQSHGHSRSHSHPHAQQQQQQQPPSAAAFAAAQQYQNQQAAAAAAAAAATAGGGGGAGAGNPTGSTRKSKQDYATTRRRETTFGHYVLGQTLGEGEFGKVKLGWKRENGAQVAIKLIRRETLGNNPQRLPKIYREINILKELNHPNIVRLHEIVETDRYIGIILAYASGGELFDYILKHRYLKDNSARKLFAQLISGVGYLHKKGIVHRDLKLENLLLDKNRNIIITDFGFANTFNPADELGTEVEYALGNKDVVRRLRLDKPDRNGMRRGDLMQTSCGSPCYAAPELVVSDSLYTARKVDVWSCGVILYAMLAGYLPFDDDPANPDGDNINLLYKYIVSTPLVFPEHITPHARDLLRRILVPDPRRRADLFEVARHSWLAEYANLVTEVTSGRAKVDGVDAKNAGKASASGGNAAANAGAGAAPAGPVAAGATGTAAATAGQTAGGAGIDSGAEGKKKSGRITSAPVSPAFLSALHVFRAASASVEHSSPPSNRSSVRSVAVAGALPAAKAAAATTSTSIAPTTSTSPYTSSNAVADSNTSSADVIKDPTDAPLMITRSASVRTANQNQKQGRHGHHVHMHSHHHAPTGTTVIGGLAHQSGKITPDFHSTLNIDSPIAAAAAAAATGGRYTSDSEAGSSTLQFPMGGTFPPGVSATDFQNAYSSAGAVPPGPPVGAVRASPSRGESKSAREAKRRTLQIEYVPPSTSTSRTKVTEPSSAVSGSGGGGAAGNAFAVNDPLAESAGSKTPTQQSPQRQTSDRDTVARSISDLTGAYGTLPQQSTTTPTPTAPQQPEKPTLNKPLLTDHMADIVPSALSSTAANASKNSLPFIVDRHQNTATPTNHRNNLNTPVGGASANSVNRNSWNHPMPPSSRGSYAMPSAPAVSSTNAQAKMAESASGETSRSASLSAATALGNGGNAAQSPRDAFPGVQPRPNRSGGGGKNSWRRSTHLDMLSSSPSIGGSGNASGGNNAAAGMPPTPGSSGGTFRGHKRASTAGSLTEKLFGRSSGTIGRFLSGSQREAAAAAAASGSGTGAGSGGQDKERVSTKKYPPVSMRDPKNSDDKDSRKSTESSSRRSFYKGSFRARRGSSSHGERERERERDRDRERERDRDRDGTASVSSKGKSRRFSILPNMFTRFSGGSQASSIGRSERDKASVAGARSLQGSPVPQAGRQSPVPNLNDNAVGSGATGSGRMSALGIDAQMQHLNDYNSSSGQGITPTTVTSAGAGDSRGQQQQQPHLDIPLSPSGQDVSLSDQIDQQFAELHRKQEQEYQYKGHGNTKQQQQGASQGPQIPTRQSTRKSQHRSGSRSAGASPEMTNENDAMFSNNPSSSSNTNNNNNAAYGYAKHNIYNPNLNTDERRAPNTIGHSGGAAAAAVAAAAAGGNNNNNAPGSRNSVGLGLGLNMNIDQHHQHAQHQQQQQSTTARSEQTSSPNMSDSPAIGSSGDRERGTNMLQGNRRKFADAYESERGPAAHSGSSGAAKRVMDFFRRKGKARGGEV</sequence>
<dbReference type="EC" id="2.7.11.1" evidence="1"/>
<comment type="caution">
    <text evidence="13">The sequence shown here is derived from an EMBL/GenBank/DDBJ whole genome shotgun (WGS) entry which is preliminary data.</text>
</comment>
<evidence type="ECO:0000313" key="13">
    <source>
        <dbReference type="EMBL" id="KZZ93118.1"/>
    </source>
</evidence>
<dbReference type="FunFam" id="3.30.200.20:FF:000003">
    <property type="entry name" value="Non-specific serine/threonine protein kinase"/>
    <property type="match status" value="1"/>
</dbReference>
<dbReference type="InterPro" id="IPR011009">
    <property type="entry name" value="Kinase-like_dom_sf"/>
</dbReference>
<proteinExistence type="predicted"/>
<dbReference type="PROSITE" id="PS00107">
    <property type="entry name" value="PROTEIN_KINASE_ATP"/>
    <property type="match status" value="1"/>
</dbReference>
<feature type="region of interest" description="Disordered" evidence="11">
    <location>
        <begin position="725"/>
        <end position="783"/>
    </location>
</feature>
<feature type="compositionally biased region" description="Low complexity" evidence="11">
    <location>
        <begin position="1098"/>
        <end position="1118"/>
    </location>
</feature>
<dbReference type="EMBL" id="AZGZ01000009">
    <property type="protein sequence ID" value="KZZ93118.1"/>
    <property type="molecule type" value="Genomic_DNA"/>
</dbReference>
<feature type="compositionally biased region" description="Basic residues" evidence="11">
    <location>
        <begin position="893"/>
        <end position="907"/>
    </location>
</feature>
<keyword evidence="4" id="KW-0808">Transferase</keyword>
<feature type="compositionally biased region" description="Basic and acidic residues" evidence="11">
    <location>
        <begin position="390"/>
        <end position="399"/>
    </location>
</feature>
<feature type="compositionally biased region" description="Polar residues" evidence="11">
    <location>
        <begin position="1461"/>
        <end position="1470"/>
    </location>
</feature>
<feature type="compositionally biased region" description="Basic and acidic residues" evidence="11">
    <location>
        <begin position="1378"/>
        <end position="1396"/>
    </location>
</feature>
<evidence type="ECO:0000256" key="8">
    <source>
        <dbReference type="ARBA" id="ARBA00047899"/>
    </source>
</evidence>
<organism evidence="13 14">
    <name type="scientific">Ascosphaera apis ARSEF 7405</name>
    <dbReference type="NCBI Taxonomy" id="392613"/>
    <lineage>
        <taxon>Eukaryota</taxon>
        <taxon>Fungi</taxon>
        <taxon>Dikarya</taxon>
        <taxon>Ascomycota</taxon>
        <taxon>Pezizomycotina</taxon>
        <taxon>Eurotiomycetes</taxon>
        <taxon>Eurotiomycetidae</taxon>
        <taxon>Onygenales</taxon>
        <taxon>Ascosphaeraceae</taxon>
        <taxon>Ascosphaera</taxon>
    </lineage>
</organism>
<feature type="region of interest" description="Disordered" evidence="11">
    <location>
        <begin position="371"/>
        <end position="399"/>
    </location>
</feature>
<accession>A0A167ZUT9</accession>
<keyword evidence="6 13" id="KW-0418">Kinase</keyword>
<keyword evidence="14" id="KW-1185">Reference proteome</keyword>
<feature type="region of interest" description="Disordered" evidence="11">
    <location>
        <begin position="1733"/>
        <end position="1807"/>
    </location>
</feature>
<evidence type="ECO:0000313" key="14">
    <source>
        <dbReference type="Proteomes" id="UP000242877"/>
    </source>
</evidence>
<feature type="compositionally biased region" description="Basic and acidic residues" evidence="11">
    <location>
        <begin position="1414"/>
        <end position="1437"/>
    </location>
</feature>
<dbReference type="PROSITE" id="PS00108">
    <property type="entry name" value="PROTEIN_KINASE_ST"/>
    <property type="match status" value="1"/>
</dbReference>
<feature type="region of interest" description="Disordered" evidence="11">
    <location>
        <begin position="207"/>
        <end position="354"/>
    </location>
</feature>
<keyword evidence="2" id="KW-0723">Serine/threonine-protein kinase</keyword>
<feature type="compositionally biased region" description="Low complexity" evidence="11">
    <location>
        <begin position="278"/>
        <end position="291"/>
    </location>
</feature>
<feature type="compositionally biased region" description="Low complexity" evidence="11">
    <location>
        <begin position="835"/>
        <end position="856"/>
    </location>
</feature>
<evidence type="ECO:0000256" key="9">
    <source>
        <dbReference type="ARBA" id="ARBA00048679"/>
    </source>
</evidence>
<dbReference type="Pfam" id="PF00069">
    <property type="entry name" value="Pkinase"/>
    <property type="match status" value="1"/>
</dbReference>
<dbReference type="InterPro" id="IPR017441">
    <property type="entry name" value="Protein_kinase_ATP_BS"/>
</dbReference>
<dbReference type="GO" id="GO:0005524">
    <property type="term" value="F:ATP binding"/>
    <property type="evidence" value="ECO:0007669"/>
    <property type="project" value="UniProtKB-UniRule"/>
</dbReference>
<dbReference type="GO" id="GO:0000011">
    <property type="term" value="P:vacuole inheritance"/>
    <property type="evidence" value="ECO:0007669"/>
    <property type="project" value="UniProtKB-ARBA"/>
</dbReference>
<keyword evidence="7 10" id="KW-0067">ATP-binding</keyword>
<evidence type="ECO:0000259" key="12">
    <source>
        <dbReference type="PROSITE" id="PS50011"/>
    </source>
</evidence>
<dbReference type="Proteomes" id="UP000242877">
    <property type="component" value="Unassembled WGS sequence"/>
</dbReference>
<dbReference type="GO" id="GO:0045033">
    <property type="term" value="P:peroxisome inheritance"/>
    <property type="evidence" value="ECO:0007669"/>
    <property type="project" value="UniProtKB-ARBA"/>
</dbReference>
<evidence type="ECO:0000256" key="5">
    <source>
        <dbReference type="ARBA" id="ARBA00022741"/>
    </source>
</evidence>
<feature type="compositionally biased region" description="Low complexity" evidence="11">
    <location>
        <begin position="1223"/>
        <end position="1235"/>
    </location>
</feature>
<dbReference type="GO" id="GO:0005737">
    <property type="term" value="C:cytoplasm"/>
    <property type="evidence" value="ECO:0007669"/>
    <property type="project" value="UniProtKB-ARBA"/>
</dbReference>
<feature type="compositionally biased region" description="Polar residues" evidence="11">
    <location>
        <begin position="1026"/>
        <end position="1038"/>
    </location>
</feature>
<feature type="compositionally biased region" description="Low complexity" evidence="11">
    <location>
        <begin position="1605"/>
        <end position="1615"/>
    </location>
</feature>
<dbReference type="InterPro" id="IPR008271">
    <property type="entry name" value="Ser/Thr_kinase_AS"/>
</dbReference>
<evidence type="ECO:0000256" key="7">
    <source>
        <dbReference type="ARBA" id="ARBA00022840"/>
    </source>
</evidence>
<feature type="compositionally biased region" description="Polar residues" evidence="11">
    <location>
        <begin position="1745"/>
        <end position="1760"/>
    </location>
</feature>
<feature type="compositionally biased region" description="Low complexity" evidence="11">
    <location>
        <begin position="335"/>
        <end position="354"/>
    </location>
</feature>
<feature type="compositionally biased region" description="Low complexity" evidence="11">
    <location>
        <begin position="308"/>
        <end position="325"/>
    </location>
</feature>
<feature type="compositionally biased region" description="Low complexity" evidence="11">
    <location>
        <begin position="1795"/>
        <end position="1804"/>
    </location>
</feature>
<feature type="domain" description="Protein kinase" evidence="12">
    <location>
        <begin position="407"/>
        <end position="701"/>
    </location>
</feature>
<feature type="compositionally biased region" description="Polar residues" evidence="11">
    <location>
        <begin position="1631"/>
        <end position="1648"/>
    </location>
</feature>
<dbReference type="InterPro" id="IPR000719">
    <property type="entry name" value="Prot_kinase_dom"/>
</dbReference>
<feature type="compositionally biased region" description="Polar residues" evidence="11">
    <location>
        <begin position="1158"/>
        <end position="1187"/>
    </location>
</feature>
<evidence type="ECO:0000256" key="4">
    <source>
        <dbReference type="ARBA" id="ARBA00022679"/>
    </source>
</evidence>
<dbReference type="SMART" id="SM00220">
    <property type="entry name" value="S_TKc"/>
    <property type="match status" value="1"/>
</dbReference>
<name>A0A167ZUT9_9EURO</name>
<dbReference type="PROSITE" id="PS50011">
    <property type="entry name" value="PROTEIN_KINASE_DOM"/>
    <property type="match status" value="1"/>
</dbReference>
<feature type="region of interest" description="Disordered" evidence="11">
    <location>
        <begin position="986"/>
        <end position="1122"/>
    </location>
</feature>
<evidence type="ECO:0000256" key="10">
    <source>
        <dbReference type="PROSITE-ProRule" id="PRU10141"/>
    </source>
</evidence>
<keyword evidence="5 10" id="KW-0547">Nucleotide-binding</keyword>
<gene>
    <name evidence="13" type="ORF">AAP_02584</name>
</gene>
<evidence type="ECO:0000256" key="2">
    <source>
        <dbReference type="ARBA" id="ARBA00022527"/>
    </source>
</evidence>
<feature type="compositionally biased region" description="Polar residues" evidence="11">
    <location>
        <begin position="1527"/>
        <end position="1547"/>
    </location>
</feature>
<feature type="compositionally biased region" description="Basic and acidic residues" evidence="11">
    <location>
        <begin position="1783"/>
        <end position="1794"/>
    </location>
</feature>